<evidence type="ECO:0000313" key="1">
    <source>
        <dbReference type="EMBL" id="KND93278.1"/>
    </source>
</evidence>
<dbReference type="EMBL" id="LFRF01000004">
    <property type="protein sequence ID" value="KND93278.1"/>
    <property type="molecule type" value="Genomic_DNA"/>
</dbReference>
<dbReference type="Proteomes" id="UP000036947">
    <property type="component" value="Unassembled WGS sequence"/>
</dbReference>
<accession>A0A0L0NGV8</accession>
<protein>
    <submittedName>
        <fullName evidence="1">Uncharacterized protein</fullName>
    </submittedName>
</protein>
<keyword evidence="2" id="KW-1185">Reference proteome</keyword>
<sequence>MRWATSRHYGVHLKRRRQVFRLAWRILLDDGFIGLMRPTHLSAPPSPPRPTTPSSVACSCSLKLQPCQEQTDASADVVADRSTDAASFGQGGT</sequence>
<organism evidence="1 2">
    <name type="scientific">Tolypocladium ophioglossoides (strain CBS 100239)</name>
    <name type="common">Snaketongue truffleclub</name>
    <name type="synonym">Elaphocordyceps ophioglossoides</name>
    <dbReference type="NCBI Taxonomy" id="1163406"/>
    <lineage>
        <taxon>Eukaryota</taxon>
        <taxon>Fungi</taxon>
        <taxon>Dikarya</taxon>
        <taxon>Ascomycota</taxon>
        <taxon>Pezizomycotina</taxon>
        <taxon>Sordariomycetes</taxon>
        <taxon>Hypocreomycetidae</taxon>
        <taxon>Hypocreales</taxon>
        <taxon>Ophiocordycipitaceae</taxon>
        <taxon>Tolypocladium</taxon>
    </lineage>
</organism>
<proteinExistence type="predicted"/>
<dbReference type="AlphaFoldDB" id="A0A0L0NGV8"/>
<reference evidence="1 2" key="1">
    <citation type="journal article" date="2015" name="BMC Genomics">
        <title>The genome of the truffle-parasite Tolypocladium ophioglossoides and the evolution of antifungal peptaibiotics.</title>
        <authorList>
            <person name="Quandt C.A."/>
            <person name="Bushley K.E."/>
            <person name="Spatafora J.W."/>
        </authorList>
    </citation>
    <scope>NUCLEOTIDE SEQUENCE [LARGE SCALE GENOMIC DNA]</scope>
    <source>
        <strain evidence="1 2">CBS 100239</strain>
    </source>
</reference>
<evidence type="ECO:0000313" key="2">
    <source>
        <dbReference type="Proteomes" id="UP000036947"/>
    </source>
</evidence>
<name>A0A0L0NGV8_TOLOC</name>
<comment type="caution">
    <text evidence="1">The sequence shown here is derived from an EMBL/GenBank/DDBJ whole genome shotgun (WGS) entry which is preliminary data.</text>
</comment>
<gene>
    <name evidence="1" type="ORF">TOPH_02250</name>
</gene>